<gene>
    <name evidence="1" type="ORF">MURUCUTUMBU_6</name>
</gene>
<protein>
    <submittedName>
        <fullName evidence="1">Uncharacterized protein</fullName>
    </submittedName>
</protein>
<proteinExistence type="predicted"/>
<organism evidence="1 2">
    <name type="scientific">Mycobacterium phage Murucutumbu</name>
    <dbReference type="NCBI Taxonomy" id="1560286"/>
    <lineage>
        <taxon>Viruses</taxon>
        <taxon>Duplodnaviria</taxon>
        <taxon>Heunggongvirae</taxon>
        <taxon>Uroviricota</taxon>
        <taxon>Caudoviricetes</taxon>
        <taxon>Weiservirinae</taxon>
        <taxon>Anayavirus</taxon>
        <taxon>Anayavirus murucutumbu</taxon>
    </lineage>
</organism>
<sequence>MRAPATAEVPCPACGEPITLALGFELAEPEPGATTAPVFVRPLDVTERVQEHGEVCPVWSAGGGRDE</sequence>
<dbReference type="Proteomes" id="UP000030211">
    <property type="component" value="Segment"/>
</dbReference>
<keyword evidence="2" id="KW-1185">Reference proteome</keyword>
<evidence type="ECO:0000313" key="2">
    <source>
        <dbReference type="Proteomes" id="UP000030211"/>
    </source>
</evidence>
<evidence type="ECO:0000313" key="1">
    <source>
        <dbReference type="EMBL" id="AIW02993.1"/>
    </source>
</evidence>
<accession>A0A0A0RMA8</accession>
<name>A0A0A0RMA8_9CAUD</name>
<dbReference type="GeneID" id="26641792"/>
<reference evidence="1 2" key="1">
    <citation type="submission" date="2014-09" db="EMBL/GenBank/DDBJ databases">
        <authorList>
            <person name="Maldonado-Vazquez N."/>
            <person name="Franco-Moreira L.J."/>
            <person name="Perez-Otero J."/>
            <person name="Alvelo-Aviles A.S."/>
            <person name="Andino-Figueroa P.C."/>
            <person name="Apiz-Saab J."/>
            <person name="Arroyo-Roldan J.G."/>
            <person name="Aviles-Rivera A."/>
            <person name="Cruz-Garcia L.G."/>
            <person name="Gomez-Garcia G."/>
            <person name="Gonzalez-Torres B.A."/>
            <person name="Grogan-Rivera S.M."/>
            <person name="Icazatti-Burtell A.M."/>
            <person name="Laboy-De-Jesus F.M."/>
            <person name="Marengo-Casul A.J."/>
            <person name="Megret-Gonzalez A.M."/>
            <person name="Melendez P.C."/>
            <person name="Molina-Rivera Z.K."/>
            <person name="Morales-Rivera A."/>
            <person name="Ortiz-Camacho K.C."/>
            <person name="Ortiz-Lopez E."/>
            <person name="Perez-Colon E.A."/>
            <person name="Ramos-Aponte K."/>
            <person name="Rivera-Dones A.E."/>
            <person name="Rivera-Garcia M.D."/>
            <person name="Rivera-Lebron J."/>
            <person name="Rivera-Medina Y.M."/>
            <person name="Rivera-Ortiz Y."/>
            <person name="Rodriguez-Lopez A."/>
            <person name="Rodriguez-Maldonado G."/>
            <person name="Rodriguez-Perez O.A."/>
            <person name="Sanchez-Henriquez C.D."/>
            <person name="Santiago-Ochoa D.A."/>
            <person name="Torres-Alvarez V.M."/>
            <person name="Zayas-Cruz A.D."/>
            <person name="Rubin M.R."/>
            <person name="Vazquez E."/>
            <person name="Anders K.R."/>
            <person name="Braun M.A."/>
            <person name="Delesalle V.A."/>
            <person name="Hughes L.E."/>
            <person name="Ware V.C."/>
            <person name="Bradley K.W."/>
            <person name="Barker L.P."/>
            <person name="Asai D.J."/>
            <person name="Bowman C.A."/>
            <person name="Russell D.A."/>
            <person name="Pope W.H."/>
            <person name="Jacobs-Sera D."/>
            <person name="Hendrix R.W."/>
            <person name="Hatfull G.F."/>
        </authorList>
    </citation>
    <scope>NUCLEOTIDE SEQUENCE [LARGE SCALE GENOMIC DNA]</scope>
</reference>
<dbReference type="KEGG" id="vg:26641792"/>
<dbReference type="EMBL" id="KM677211">
    <property type="protein sequence ID" value="AIW02993.1"/>
    <property type="molecule type" value="Genomic_DNA"/>
</dbReference>
<dbReference type="RefSeq" id="YP_009215509.1">
    <property type="nucleotide sequence ID" value="NC_028978.1"/>
</dbReference>
<dbReference type="OrthoDB" id="22207at10239"/>